<dbReference type="PANTHER" id="PTHR32552:SF85">
    <property type="entry name" value="BLL7968 PROTEIN"/>
    <property type="match status" value="1"/>
</dbReference>
<sequence>MAADNRAAKSTNDAEETITVVADGAQQSATSGYQPLSSATATLTSMPLLDIPQMVNTVSDRVLEDQHATSLDEALYNVANVVQTNTLGGTQDAFTRRGFGANRDGSIMTNGLRTVLPRSFNAATERVEVLKGPASTLYGILDPGGLINVITKRPERQFSGSVSGTSTSFGGGTGSVDITGPHRRHESGVPTDWGISE</sequence>
<accession>A0A378B9Z7</accession>
<dbReference type="InterPro" id="IPR039426">
    <property type="entry name" value="TonB-dep_rcpt-like"/>
</dbReference>
<dbReference type="PANTHER" id="PTHR32552">
    <property type="entry name" value="FERRICHROME IRON RECEPTOR-RELATED"/>
    <property type="match status" value="1"/>
</dbReference>
<dbReference type="PROSITE" id="PS52016">
    <property type="entry name" value="TONB_DEPENDENT_REC_3"/>
    <property type="match status" value="1"/>
</dbReference>
<dbReference type="SUPFAM" id="SSF56935">
    <property type="entry name" value="Porins"/>
    <property type="match status" value="1"/>
</dbReference>
<evidence type="ECO:0000313" key="17">
    <source>
        <dbReference type="Proteomes" id="UP000255382"/>
    </source>
</evidence>
<dbReference type="Proteomes" id="UP000255382">
    <property type="component" value="Unassembled WGS sequence"/>
</dbReference>
<dbReference type="InterPro" id="IPR037066">
    <property type="entry name" value="Plug_dom_sf"/>
</dbReference>
<evidence type="ECO:0000259" key="15">
    <source>
        <dbReference type="Pfam" id="PF07715"/>
    </source>
</evidence>
<keyword evidence="5" id="KW-0410">Iron transport</keyword>
<feature type="domain" description="TonB-dependent receptor plug" evidence="15">
    <location>
        <begin position="48"/>
        <end position="145"/>
    </location>
</feature>
<dbReference type="AlphaFoldDB" id="A0A378B9Z7"/>
<keyword evidence="17" id="KW-1185">Reference proteome</keyword>
<protein>
    <submittedName>
        <fullName evidence="16">TonB-dependent siderophore receptor</fullName>
    </submittedName>
</protein>
<keyword evidence="12 13" id="KW-0998">Cell outer membrane</keyword>
<evidence type="ECO:0000256" key="5">
    <source>
        <dbReference type="ARBA" id="ARBA00022496"/>
    </source>
</evidence>
<keyword evidence="11 16" id="KW-0675">Receptor</keyword>
<keyword evidence="5" id="KW-0408">Iron</keyword>
<dbReference type="GO" id="GO:0015344">
    <property type="term" value="F:siderophore uptake transmembrane transporter activity"/>
    <property type="evidence" value="ECO:0007669"/>
    <property type="project" value="TreeGrafter"/>
</dbReference>
<evidence type="ECO:0000256" key="4">
    <source>
        <dbReference type="ARBA" id="ARBA00022452"/>
    </source>
</evidence>
<evidence type="ECO:0000256" key="2">
    <source>
        <dbReference type="ARBA" id="ARBA00009810"/>
    </source>
</evidence>
<dbReference type="Pfam" id="PF07715">
    <property type="entry name" value="Plug"/>
    <property type="match status" value="1"/>
</dbReference>
<evidence type="ECO:0000313" key="16">
    <source>
        <dbReference type="EMBL" id="STV33132.1"/>
    </source>
</evidence>
<proteinExistence type="inferred from homology"/>
<keyword evidence="4 13" id="KW-1134">Transmembrane beta strand</keyword>
<evidence type="ECO:0000256" key="11">
    <source>
        <dbReference type="ARBA" id="ARBA00023170"/>
    </source>
</evidence>
<dbReference type="Gene3D" id="2.170.130.10">
    <property type="entry name" value="TonB-dependent receptor, plug domain"/>
    <property type="match status" value="1"/>
</dbReference>
<evidence type="ECO:0000256" key="3">
    <source>
        <dbReference type="ARBA" id="ARBA00022448"/>
    </source>
</evidence>
<keyword evidence="9" id="KW-0798">TonB box</keyword>
<evidence type="ECO:0000256" key="1">
    <source>
        <dbReference type="ARBA" id="ARBA00004571"/>
    </source>
</evidence>
<keyword evidence="3 13" id="KW-0813">Transport</keyword>
<comment type="similarity">
    <text evidence="2 13">Belongs to the TonB-dependent receptor family.</text>
</comment>
<dbReference type="FunFam" id="2.170.130.10:FF:000001">
    <property type="entry name" value="Catecholate siderophore TonB-dependent receptor"/>
    <property type="match status" value="1"/>
</dbReference>
<keyword evidence="10 13" id="KW-0472">Membrane</keyword>
<name>A0A378B9Z7_KLEPO</name>
<evidence type="ECO:0000256" key="6">
    <source>
        <dbReference type="ARBA" id="ARBA00022692"/>
    </source>
</evidence>
<evidence type="ECO:0000256" key="14">
    <source>
        <dbReference type="SAM" id="MobiDB-lite"/>
    </source>
</evidence>
<organism evidence="16 17">
    <name type="scientific">Klebsiella pneumoniae subsp. ozaenae</name>
    <dbReference type="NCBI Taxonomy" id="574"/>
    <lineage>
        <taxon>Bacteria</taxon>
        <taxon>Pseudomonadati</taxon>
        <taxon>Pseudomonadota</taxon>
        <taxon>Gammaproteobacteria</taxon>
        <taxon>Enterobacterales</taxon>
        <taxon>Enterobacteriaceae</taxon>
        <taxon>Klebsiella/Raoultella group</taxon>
        <taxon>Klebsiella</taxon>
        <taxon>Klebsiella pneumoniae complex</taxon>
    </lineage>
</organism>
<dbReference type="GO" id="GO:0009279">
    <property type="term" value="C:cell outer membrane"/>
    <property type="evidence" value="ECO:0007669"/>
    <property type="project" value="UniProtKB-SubCell"/>
</dbReference>
<dbReference type="GO" id="GO:0015891">
    <property type="term" value="P:siderophore transport"/>
    <property type="evidence" value="ECO:0007669"/>
    <property type="project" value="UniProtKB-ARBA"/>
</dbReference>
<evidence type="ECO:0000256" key="13">
    <source>
        <dbReference type="PROSITE-ProRule" id="PRU01360"/>
    </source>
</evidence>
<keyword evidence="8" id="KW-0406">Ion transport</keyword>
<feature type="region of interest" description="Disordered" evidence="14">
    <location>
        <begin position="157"/>
        <end position="197"/>
    </location>
</feature>
<keyword evidence="6 13" id="KW-0812">Transmembrane</keyword>
<evidence type="ECO:0000256" key="7">
    <source>
        <dbReference type="ARBA" id="ARBA00022729"/>
    </source>
</evidence>
<reference evidence="16 17" key="1">
    <citation type="submission" date="2018-06" db="EMBL/GenBank/DDBJ databases">
        <authorList>
            <consortium name="Pathogen Informatics"/>
            <person name="Doyle S."/>
        </authorList>
    </citation>
    <scope>NUCLEOTIDE SEQUENCE [LARGE SCALE GENOMIC DNA]</scope>
    <source>
        <strain evidence="16 17">NCTC5050</strain>
    </source>
</reference>
<comment type="subcellular location">
    <subcellularLocation>
        <location evidence="1 13">Cell outer membrane</location>
        <topology evidence="1 13">Multi-pass membrane protein</topology>
    </subcellularLocation>
</comment>
<keyword evidence="7" id="KW-0732">Signal</keyword>
<feature type="compositionally biased region" description="Low complexity" evidence="14">
    <location>
        <begin position="158"/>
        <end position="168"/>
    </location>
</feature>
<evidence type="ECO:0000256" key="9">
    <source>
        <dbReference type="ARBA" id="ARBA00023077"/>
    </source>
</evidence>
<evidence type="ECO:0000256" key="8">
    <source>
        <dbReference type="ARBA" id="ARBA00023065"/>
    </source>
</evidence>
<dbReference type="InterPro" id="IPR012910">
    <property type="entry name" value="Plug_dom"/>
</dbReference>
<evidence type="ECO:0000256" key="10">
    <source>
        <dbReference type="ARBA" id="ARBA00023136"/>
    </source>
</evidence>
<dbReference type="EMBL" id="UGLZ01000005">
    <property type="protein sequence ID" value="STV33132.1"/>
    <property type="molecule type" value="Genomic_DNA"/>
</dbReference>
<gene>
    <name evidence="16" type="primary">fiu_5</name>
    <name evidence="16" type="ORF">NCTC5050_04611</name>
</gene>
<evidence type="ECO:0000256" key="12">
    <source>
        <dbReference type="ARBA" id="ARBA00023237"/>
    </source>
</evidence>